<dbReference type="PANTHER" id="PTHR34383:SF3">
    <property type="entry name" value="POLYPHOSPHATE:AMP PHOSPHOTRANSFERASE"/>
    <property type="match status" value="1"/>
</dbReference>
<dbReference type="SUPFAM" id="SSF52540">
    <property type="entry name" value="P-loop containing nucleoside triphosphate hydrolases"/>
    <property type="match status" value="1"/>
</dbReference>
<dbReference type="RefSeq" id="WP_100423091.1">
    <property type="nucleotide sequence ID" value="NZ_BOOX01000002.1"/>
</dbReference>
<dbReference type="InterPro" id="IPR022488">
    <property type="entry name" value="PPK2-related"/>
</dbReference>
<feature type="domain" description="Polyphosphate kinase-2-related" evidence="4">
    <location>
        <begin position="57"/>
        <end position="280"/>
    </location>
</feature>
<protein>
    <submittedName>
        <fullName evidence="5">PPK2 family polyphosphate:nucleotide phosphotransferase</fullName>
    </submittedName>
</protein>
<feature type="compositionally biased region" description="Basic and acidic residues" evidence="3">
    <location>
        <begin position="20"/>
        <end position="40"/>
    </location>
</feature>
<evidence type="ECO:0000313" key="5">
    <source>
        <dbReference type="EMBL" id="PJJ74120.1"/>
    </source>
</evidence>
<evidence type="ECO:0000256" key="2">
    <source>
        <dbReference type="ARBA" id="ARBA00022777"/>
    </source>
</evidence>
<dbReference type="PIRSF" id="PIRSF028756">
    <property type="entry name" value="PPK2_prd"/>
    <property type="match status" value="1"/>
</dbReference>
<dbReference type="InterPro" id="IPR016898">
    <property type="entry name" value="Polyphosphate_phosphotransfera"/>
</dbReference>
<dbReference type="NCBIfam" id="TIGR03709">
    <property type="entry name" value="PPK2_rel_1"/>
    <property type="match status" value="1"/>
</dbReference>
<accession>A0A2M9CQB3</accession>
<dbReference type="OrthoDB" id="9775224at2"/>
<dbReference type="InterPro" id="IPR022300">
    <property type="entry name" value="PPK2-rel_1"/>
</dbReference>
<name>A0A2M9CQB3_9CELL</name>
<evidence type="ECO:0000256" key="3">
    <source>
        <dbReference type="SAM" id="MobiDB-lite"/>
    </source>
</evidence>
<gene>
    <name evidence="5" type="ORF">CLV28_1609</name>
</gene>
<dbReference type="Pfam" id="PF03976">
    <property type="entry name" value="PPK2"/>
    <property type="match status" value="1"/>
</dbReference>
<sequence>MSTKSSKKSSKKKHSKKKSSSTEHPRFEVPPREALRADGVDLEHFDRGATPGWSHGKKAAEHELLRRGEELSELQERLFAEGRTGGSRSVLLVLQGMDTAGKGGIVRHVVGMVDPQGVDHSSFGAPTPEELAHDFLWRIRKELPRAGRLGVFDRSHYEDVLIAKVDALVPADVVEARYDEINAFEAELVAAGTTIVKVALFVSLDEQKARLGERLERPDKHWKFDPSDLAARARWPEYQEAYQAVLDHTSTDVAPWHVIPADHKWYARLTITQLLLDAFRDLDLGWPPATFDVEEQKRLLAQA</sequence>
<dbReference type="PANTHER" id="PTHR34383">
    <property type="entry name" value="POLYPHOSPHATE:AMP PHOSPHOTRANSFERASE-RELATED"/>
    <property type="match status" value="1"/>
</dbReference>
<dbReference type="GO" id="GO:0008976">
    <property type="term" value="F:polyphosphate kinase activity"/>
    <property type="evidence" value="ECO:0007669"/>
    <property type="project" value="InterPro"/>
</dbReference>
<proteinExistence type="predicted"/>
<dbReference type="EMBL" id="PGFE01000002">
    <property type="protein sequence ID" value="PJJ74120.1"/>
    <property type="molecule type" value="Genomic_DNA"/>
</dbReference>
<dbReference type="InterPro" id="IPR027417">
    <property type="entry name" value="P-loop_NTPase"/>
</dbReference>
<dbReference type="Gene3D" id="3.40.50.300">
    <property type="entry name" value="P-loop containing nucleotide triphosphate hydrolases"/>
    <property type="match status" value="1"/>
</dbReference>
<keyword evidence="1 5" id="KW-0808">Transferase</keyword>
<keyword evidence="6" id="KW-1185">Reference proteome</keyword>
<evidence type="ECO:0000259" key="4">
    <source>
        <dbReference type="Pfam" id="PF03976"/>
    </source>
</evidence>
<keyword evidence="2" id="KW-0418">Kinase</keyword>
<comment type="caution">
    <text evidence="5">The sequence shown here is derived from an EMBL/GenBank/DDBJ whole genome shotgun (WGS) entry which is preliminary data.</text>
</comment>
<feature type="compositionally biased region" description="Basic residues" evidence="3">
    <location>
        <begin position="1"/>
        <end position="19"/>
    </location>
</feature>
<evidence type="ECO:0000256" key="1">
    <source>
        <dbReference type="ARBA" id="ARBA00022679"/>
    </source>
</evidence>
<dbReference type="GO" id="GO:0006797">
    <property type="term" value="P:polyphosphate metabolic process"/>
    <property type="evidence" value="ECO:0007669"/>
    <property type="project" value="InterPro"/>
</dbReference>
<organism evidence="5 6">
    <name type="scientific">Sediminihabitans luteus</name>
    <dbReference type="NCBI Taxonomy" id="1138585"/>
    <lineage>
        <taxon>Bacteria</taxon>
        <taxon>Bacillati</taxon>
        <taxon>Actinomycetota</taxon>
        <taxon>Actinomycetes</taxon>
        <taxon>Micrococcales</taxon>
        <taxon>Cellulomonadaceae</taxon>
        <taxon>Sediminihabitans</taxon>
    </lineage>
</organism>
<feature type="region of interest" description="Disordered" evidence="3">
    <location>
        <begin position="1"/>
        <end position="40"/>
    </location>
</feature>
<reference evidence="5 6" key="1">
    <citation type="submission" date="2017-11" db="EMBL/GenBank/DDBJ databases">
        <title>Genomic Encyclopedia of Archaeal and Bacterial Type Strains, Phase II (KMG-II): From Individual Species to Whole Genera.</title>
        <authorList>
            <person name="Goeker M."/>
        </authorList>
    </citation>
    <scope>NUCLEOTIDE SEQUENCE [LARGE SCALE GENOMIC DNA]</scope>
    <source>
        <strain evidence="5 6">DSM 25478</strain>
    </source>
</reference>
<dbReference type="AlphaFoldDB" id="A0A2M9CQB3"/>
<dbReference type="Proteomes" id="UP000231693">
    <property type="component" value="Unassembled WGS sequence"/>
</dbReference>
<evidence type="ECO:0000313" key="6">
    <source>
        <dbReference type="Proteomes" id="UP000231693"/>
    </source>
</evidence>